<feature type="compositionally biased region" description="Polar residues" evidence="1">
    <location>
        <begin position="180"/>
        <end position="190"/>
    </location>
</feature>
<organism evidence="2 3">
    <name type="scientific">Pleuronectes platessa</name>
    <name type="common">European plaice</name>
    <dbReference type="NCBI Taxonomy" id="8262"/>
    <lineage>
        <taxon>Eukaryota</taxon>
        <taxon>Metazoa</taxon>
        <taxon>Chordata</taxon>
        <taxon>Craniata</taxon>
        <taxon>Vertebrata</taxon>
        <taxon>Euteleostomi</taxon>
        <taxon>Actinopterygii</taxon>
        <taxon>Neopterygii</taxon>
        <taxon>Teleostei</taxon>
        <taxon>Neoteleostei</taxon>
        <taxon>Acanthomorphata</taxon>
        <taxon>Carangaria</taxon>
        <taxon>Pleuronectiformes</taxon>
        <taxon>Pleuronectoidei</taxon>
        <taxon>Pleuronectidae</taxon>
        <taxon>Pleuronectes</taxon>
    </lineage>
</organism>
<reference evidence="2" key="1">
    <citation type="submission" date="2020-03" db="EMBL/GenBank/DDBJ databases">
        <authorList>
            <person name="Weist P."/>
        </authorList>
    </citation>
    <scope>NUCLEOTIDE SEQUENCE</scope>
</reference>
<sequence>MALDHPPPSSNPLLGETVRLPGSMASVSSRANALLPSPRGDGASEAGPMEPGLTLPTLCIRVKLGSCGERLVSRGSPPRRSACLGGNLDCSRLKVSSELTRGQSDGGSGGDTVRSGLSEAATLADPSRYVIASADPPLPRTSPHRTVSPPLPRLHRREVSNAPREEEGTQDGTSVVRGQGSDTDPLQVTRGSVGDYRVPHRAGEDLGTCHGLLDEGRVDKTEEAREEGEREQMLGQTGTESGDVVGLSDWECGRE</sequence>
<dbReference type="EMBL" id="CADEAL010001194">
    <property type="protein sequence ID" value="CAB1430002.1"/>
    <property type="molecule type" value="Genomic_DNA"/>
</dbReference>
<feature type="region of interest" description="Disordered" evidence="1">
    <location>
        <begin position="25"/>
        <end position="52"/>
    </location>
</feature>
<protein>
    <submittedName>
        <fullName evidence="2">Uncharacterized protein</fullName>
    </submittedName>
</protein>
<evidence type="ECO:0000256" key="1">
    <source>
        <dbReference type="SAM" id="MobiDB-lite"/>
    </source>
</evidence>
<proteinExistence type="predicted"/>
<dbReference type="Proteomes" id="UP001153269">
    <property type="component" value="Unassembled WGS sequence"/>
</dbReference>
<keyword evidence="3" id="KW-1185">Reference proteome</keyword>
<name>A0A9N7UGE3_PLEPL</name>
<feature type="compositionally biased region" description="Basic and acidic residues" evidence="1">
    <location>
        <begin position="157"/>
        <end position="167"/>
    </location>
</feature>
<gene>
    <name evidence="2" type="ORF">PLEPLA_LOCUS17982</name>
</gene>
<evidence type="ECO:0000313" key="3">
    <source>
        <dbReference type="Proteomes" id="UP001153269"/>
    </source>
</evidence>
<feature type="compositionally biased region" description="Basic and acidic residues" evidence="1">
    <location>
        <begin position="212"/>
        <end position="232"/>
    </location>
</feature>
<comment type="caution">
    <text evidence="2">The sequence shown here is derived from an EMBL/GenBank/DDBJ whole genome shotgun (WGS) entry which is preliminary data.</text>
</comment>
<dbReference type="AlphaFoldDB" id="A0A9N7UGE3"/>
<feature type="region of interest" description="Disordered" evidence="1">
    <location>
        <begin position="132"/>
        <end position="255"/>
    </location>
</feature>
<accession>A0A9N7UGE3</accession>
<evidence type="ECO:0000313" key="2">
    <source>
        <dbReference type="EMBL" id="CAB1430002.1"/>
    </source>
</evidence>